<evidence type="ECO:0000313" key="3">
    <source>
        <dbReference type="Proteomes" id="UP000886796"/>
    </source>
</evidence>
<evidence type="ECO:0000313" key="2">
    <source>
        <dbReference type="EMBL" id="HIQ68034.1"/>
    </source>
</evidence>
<protein>
    <submittedName>
        <fullName evidence="2">Uncharacterized protein</fullName>
    </submittedName>
</protein>
<dbReference type="EMBL" id="DVFK01000083">
    <property type="protein sequence ID" value="HIQ68034.1"/>
    <property type="molecule type" value="Genomic_DNA"/>
</dbReference>
<dbReference type="Proteomes" id="UP000886796">
    <property type="component" value="Unassembled WGS sequence"/>
</dbReference>
<proteinExistence type="predicted"/>
<keyword evidence="1" id="KW-0812">Transmembrane</keyword>
<comment type="caution">
    <text evidence="2">The sequence shown here is derived from an EMBL/GenBank/DDBJ whole genome shotgun (WGS) entry which is preliminary data.</text>
</comment>
<feature type="transmembrane region" description="Helical" evidence="1">
    <location>
        <begin position="134"/>
        <end position="153"/>
    </location>
</feature>
<keyword evidence="1" id="KW-0472">Membrane</keyword>
<evidence type="ECO:0000256" key="1">
    <source>
        <dbReference type="SAM" id="Phobius"/>
    </source>
</evidence>
<gene>
    <name evidence="2" type="ORF">IAB74_05965</name>
</gene>
<accession>A0A9D0Z336</accession>
<feature type="transmembrane region" description="Helical" evidence="1">
    <location>
        <begin position="55"/>
        <end position="71"/>
    </location>
</feature>
<keyword evidence="1" id="KW-1133">Transmembrane helix</keyword>
<organism evidence="2 3">
    <name type="scientific">Candidatus Faecousia excrementigallinarum</name>
    <dbReference type="NCBI Taxonomy" id="2840806"/>
    <lineage>
        <taxon>Bacteria</taxon>
        <taxon>Bacillati</taxon>
        <taxon>Bacillota</taxon>
        <taxon>Clostridia</taxon>
        <taxon>Eubacteriales</taxon>
        <taxon>Oscillospiraceae</taxon>
        <taxon>Faecousia</taxon>
    </lineage>
</organism>
<reference evidence="2" key="1">
    <citation type="submission" date="2020-10" db="EMBL/GenBank/DDBJ databases">
        <authorList>
            <person name="Gilroy R."/>
        </authorList>
    </citation>
    <scope>NUCLEOTIDE SEQUENCE</scope>
    <source>
        <strain evidence="2">13361</strain>
    </source>
</reference>
<name>A0A9D0Z336_9FIRM</name>
<reference evidence="2" key="2">
    <citation type="journal article" date="2021" name="PeerJ">
        <title>Extensive microbial diversity within the chicken gut microbiome revealed by metagenomics and culture.</title>
        <authorList>
            <person name="Gilroy R."/>
            <person name="Ravi A."/>
            <person name="Getino M."/>
            <person name="Pursley I."/>
            <person name="Horton D.L."/>
            <person name="Alikhan N.F."/>
            <person name="Baker D."/>
            <person name="Gharbi K."/>
            <person name="Hall N."/>
            <person name="Watson M."/>
            <person name="Adriaenssens E.M."/>
            <person name="Foster-Nyarko E."/>
            <person name="Jarju S."/>
            <person name="Secka A."/>
            <person name="Antonio M."/>
            <person name="Oren A."/>
            <person name="Chaudhuri R.R."/>
            <person name="La Ragione R."/>
            <person name="Hildebrand F."/>
            <person name="Pallen M.J."/>
        </authorList>
    </citation>
    <scope>NUCLEOTIDE SEQUENCE</scope>
    <source>
        <strain evidence="2">13361</strain>
    </source>
</reference>
<dbReference type="AlphaFoldDB" id="A0A9D0Z336"/>
<feature type="transmembrane region" description="Helical" evidence="1">
    <location>
        <begin position="100"/>
        <end position="122"/>
    </location>
</feature>
<sequence>MKMTQAKAIAVGGVLAAMAVVIQGLGGLIPIATFVLPVLCMFLECVVLRMCGKRLTWAWFGAVAILGLLVGPDKESAMLFLLLGYYPIVKPSLDRLPLSWLWKLLLFQCVVAIAYLILIYLLGMEQLIQEYMGLGLWFFVAMLLMGNVTFLLLDKALDRFLKISRTRKSRKF</sequence>